<dbReference type="Proteomes" id="UP001526426">
    <property type="component" value="Unassembled WGS sequence"/>
</dbReference>
<comment type="caution">
    <text evidence="1">The sequence shown here is derived from an EMBL/GenBank/DDBJ whole genome shotgun (WGS) entry which is preliminary data.</text>
</comment>
<sequence length="543" mass="63434">MSRFGKSIYWELVSPLTVEDIQAQRWGILKRLQKVSDDVDLQILDIQGGLAQPTIVHFEGSPQGYQRIRTLVKTMQLTDLVGVMVKEVRERQQNQHNIAETSQLSQVQPRGPGAGWRTVAIDTIDLEELQREIYDHLNDCVQKQDPTEVLERFHCLFIDSGEYSDLKIRATLEKIVNAKSAENEYHFFLNHCCYLLIDYWQLDSKQRHAIPELIALFQEIPPPGMRQTRSVRRLRQLAEMFVETHQYKMLQRLARVICPVKDSEDPNRQLVKVLLYRYTYLFRHYLLDDESTYEQQQTIKLIQSRLQHRFEFRLNRFVTYQVTLAEIAKARQLSQGAGRILRREKNPTFLSDRELAIALRLFFGKVQGNYTYQQLAERFSSHIPEISSYEEFKDKLLAYLVSNLDSDFAFHQLNPQLKKCLNETLTHYNHQKMSNSLILRTCTKLLSFLLVENAQSVNHYLFMDLVTHLGAASTIGLLLKVVLLCPPVLGELEKRLAILFNHYEEFPQSDVVWFIKVLETFRVAHSIQFGAADLSPLYKLVKR</sequence>
<organism evidence="1 2">
    <name type="scientific">Spirulina subsalsa FACHB-351</name>
    <dbReference type="NCBI Taxonomy" id="234711"/>
    <lineage>
        <taxon>Bacteria</taxon>
        <taxon>Bacillati</taxon>
        <taxon>Cyanobacteriota</taxon>
        <taxon>Cyanophyceae</taxon>
        <taxon>Spirulinales</taxon>
        <taxon>Spirulinaceae</taxon>
        <taxon>Spirulina</taxon>
    </lineage>
</organism>
<keyword evidence="2" id="KW-1185">Reference proteome</keyword>
<evidence type="ECO:0000313" key="2">
    <source>
        <dbReference type="Proteomes" id="UP001526426"/>
    </source>
</evidence>
<dbReference type="EMBL" id="JAIHOM010000053">
    <property type="protein sequence ID" value="MCW6036980.1"/>
    <property type="molecule type" value="Genomic_DNA"/>
</dbReference>
<accession>A0ABT3L645</accession>
<evidence type="ECO:0000313" key="1">
    <source>
        <dbReference type="EMBL" id="MCW6036980.1"/>
    </source>
</evidence>
<reference evidence="1 2" key="1">
    <citation type="submission" date="2021-08" db="EMBL/GenBank/DDBJ databases">
        <title>Draft genome sequence of Spirulina subsalsa with high tolerance to salinity and hype-accumulation of phycocyanin.</title>
        <authorList>
            <person name="Pei H."/>
            <person name="Jiang L."/>
        </authorList>
    </citation>
    <scope>NUCLEOTIDE SEQUENCE [LARGE SCALE GENOMIC DNA]</scope>
    <source>
        <strain evidence="1 2">FACHB-351</strain>
    </source>
</reference>
<gene>
    <name evidence="1" type="ORF">K4A83_11990</name>
</gene>
<dbReference type="RefSeq" id="WP_265264809.1">
    <property type="nucleotide sequence ID" value="NZ_JAIHOM010000053.1"/>
</dbReference>
<proteinExistence type="predicted"/>
<protein>
    <submittedName>
        <fullName evidence="1">Uncharacterized protein</fullName>
    </submittedName>
</protein>
<name>A0ABT3L645_9CYAN</name>